<dbReference type="PIRSF" id="PIRSF006247">
    <property type="entry name" value="TrkH"/>
    <property type="match status" value="1"/>
</dbReference>
<dbReference type="EMBL" id="SMFV01000002">
    <property type="protein sequence ID" value="TCK05249.1"/>
    <property type="molecule type" value="Genomic_DNA"/>
</dbReference>
<sequence>MRLQVVFRHVTFLLFILSLSFLFPAVYSLWVNDGLFMSFLYPLFLSFSLFLLGIQFENKEPKVKEAILVVVLTWFLFPVLSALFYIESGAIPYFADAYFESVSGFTTTGASVLSDIESLPKSVLLWRSTTHWIGGIGFVVFSLSLLPVFGAGGAQLMRFEAAKAIEEKVLPRVKETARAILVVYLLLTLSEVVLLKLCGMSLFQAINHTFATVATGGFSTKNESVGAFHSFTVEMVIAVFMILGALNLSLYYRAFRARSLKVFFSNHEVKGLLAVIFISTLFSMAVLLKEHVYTDLFTAFRYAFFQVVTAATTTGFSSTDYTNWPPSILALIMFLSLIGASSGSTAGGIKQFRFIVMLKTVYSELKKTAHPRMVYRVSIGNRVLELSILNTIWAFISVYFSTAAIFGFIIAAFGHDLVTSFSASVACITSLGPGLGRVGPAGNFGFFSDPEKLLLSLEMILGRLEVFAVFAVLLPSFWKE</sequence>
<evidence type="ECO:0000256" key="6">
    <source>
        <dbReference type="ARBA" id="ARBA00022538"/>
    </source>
</evidence>
<keyword evidence="6" id="KW-0633">Potassium transport</keyword>
<dbReference type="Pfam" id="PF02386">
    <property type="entry name" value="TrkH"/>
    <property type="match status" value="1"/>
</dbReference>
<keyword evidence="15" id="KW-1185">Reference proteome</keyword>
<feature type="binding site" evidence="12">
    <location>
        <position position="107"/>
    </location>
    <ligand>
        <name>K(+)</name>
        <dbReference type="ChEBI" id="CHEBI:29103"/>
    </ligand>
</feature>
<dbReference type="AlphaFoldDB" id="A0A4R1GHC4"/>
<gene>
    <name evidence="14" type="ORF">CLV27_0675</name>
</gene>
<feature type="binding site" evidence="12">
    <location>
        <position position="313"/>
    </location>
    <ligand>
        <name>K(+)</name>
        <dbReference type="ChEBI" id="CHEBI:29103"/>
    </ligand>
</feature>
<evidence type="ECO:0000256" key="13">
    <source>
        <dbReference type="SAM" id="Phobius"/>
    </source>
</evidence>
<feature type="transmembrane region" description="Helical" evidence="13">
    <location>
        <begin position="132"/>
        <end position="157"/>
    </location>
</feature>
<dbReference type="RefSeq" id="WP_132525803.1">
    <property type="nucleotide sequence ID" value="NZ_SMFV01000002.1"/>
</dbReference>
<keyword evidence="7 13" id="KW-0812">Transmembrane</keyword>
<evidence type="ECO:0000313" key="14">
    <source>
        <dbReference type="EMBL" id="TCK05249.1"/>
    </source>
</evidence>
<keyword evidence="5" id="KW-0997">Cell inner membrane</keyword>
<dbReference type="PANTHER" id="PTHR32024">
    <property type="entry name" value="TRK SYSTEM POTASSIUM UPTAKE PROTEIN TRKG-RELATED"/>
    <property type="match status" value="1"/>
</dbReference>
<feature type="transmembrane region" description="Helical" evidence="13">
    <location>
        <begin position="36"/>
        <end position="54"/>
    </location>
</feature>
<evidence type="ECO:0000256" key="3">
    <source>
        <dbReference type="ARBA" id="ARBA00022448"/>
    </source>
</evidence>
<evidence type="ECO:0000256" key="9">
    <source>
        <dbReference type="ARBA" id="ARBA00022989"/>
    </source>
</evidence>
<evidence type="ECO:0000256" key="11">
    <source>
        <dbReference type="ARBA" id="ARBA00023136"/>
    </source>
</evidence>
<protein>
    <submittedName>
        <fullName evidence="14">Trk system potassium uptake protein TrkH</fullName>
    </submittedName>
</protein>
<dbReference type="GO" id="GO:0015379">
    <property type="term" value="F:potassium:chloride symporter activity"/>
    <property type="evidence" value="ECO:0007669"/>
    <property type="project" value="InterPro"/>
</dbReference>
<feature type="transmembrane region" description="Helical" evidence="13">
    <location>
        <begin position="271"/>
        <end position="288"/>
    </location>
</feature>
<comment type="subcellular location">
    <subcellularLocation>
        <location evidence="1">Cell inner membrane</location>
        <topology evidence="1">Multi-pass membrane protein</topology>
    </subcellularLocation>
</comment>
<feature type="binding site" evidence="12">
    <location>
        <position position="431"/>
    </location>
    <ligand>
        <name>K(+)</name>
        <dbReference type="ChEBI" id="CHEBI:29103"/>
    </ligand>
</feature>
<keyword evidence="10" id="KW-0406">Ion transport</keyword>
<organism evidence="14 15">
    <name type="scientific">Phorcysia thermohydrogeniphila</name>
    <dbReference type="NCBI Taxonomy" id="936138"/>
    <lineage>
        <taxon>Bacteria</taxon>
        <taxon>Pseudomonadati</taxon>
        <taxon>Aquificota</taxon>
        <taxon>Aquificia</taxon>
        <taxon>Desulfurobacteriales</taxon>
        <taxon>Desulfurobacteriaceae</taxon>
        <taxon>Phorcysia</taxon>
    </lineage>
</organism>
<comment type="similarity">
    <text evidence="2">Belongs to the TrkH potassium transport family.</text>
</comment>
<dbReference type="InterPro" id="IPR003445">
    <property type="entry name" value="Cat_transpt"/>
</dbReference>
<feature type="transmembrane region" description="Helical" evidence="13">
    <location>
        <begin position="226"/>
        <end position="250"/>
    </location>
</feature>
<reference evidence="14 15" key="1">
    <citation type="submission" date="2019-03" db="EMBL/GenBank/DDBJ databases">
        <title>Genomic Encyclopedia of Archaeal and Bacterial Type Strains, Phase II (KMG-II): from individual species to whole genera.</title>
        <authorList>
            <person name="Goeker M."/>
        </authorList>
    </citation>
    <scope>NUCLEOTIDE SEQUENCE [LARGE SCALE GENOMIC DNA]</scope>
    <source>
        <strain evidence="14 15">DSM 24425</strain>
    </source>
</reference>
<feature type="transmembrane region" description="Helical" evidence="13">
    <location>
        <begin position="328"/>
        <end position="349"/>
    </location>
</feature>
<evidence type="ECO:0000256" key="4">
    <source>
        <dbReference type="ARBA" id="ARBA00022475"/>
    </source>
</evidence>
<feature type="binding site" evidence="12">
    <location>
        <position position="314"/>
    </location>
    <ligand>
        <name>K(+)</name>
        <dbReference type="ChEBI" id="CHEBI:29103"/>
    </ligand>
</feature>
<evidence type="ECO:0000256" key="7">
    <source>
        <dbReference type="ARBA" id="ARBA00022692"/>
    </source>
</evidence>
<evidence type="ECO:0000256" key="5">
    <source>
        <dbReference type="ARBA" id="ARBA00022519"/>
    </source>
</evidence>
<feature type="transmembrane region" description="Helical" evidence="13">
    <location>
        <begin position="12"/>
        <end position="30"/>
    </location>
</feature>
<dbReference type="PANTHER" id="PTHR32024:SF2">
    <property type="entry name" value="TRK SYSTEM POTASSIUM UPTAKE PROTEIN TRKG-RELATED"/>
    <property type="match status" value="1"/>
</dbReference>
<evidence type="ECO:0000256" key="10">
    <source>
        <dbReference type="ARBA" id="ARBA00023065"/>
    </source>
</evidence>
<keyword evidence="11 13" id="KW-0472">Membrane</keyword>
<keyword evidence="4" id="KW-1003">Cell membrane</keyword>
<dbReference type="OrthoDB" id="9810952at2"/>
<dbReference type="GO" id="GO:0046872">
    <property type="term" value="F:metal ion binding"/>
    <property type="evidence" value="ECO:0007669"/>
    <property type="project" value="UniProtKB-KW"/>
</dbReference>
<keyword evidence="3" id="KW-0813">Transport</keyword>
<keyword evidence="12" id="KW-0479">Metal-binding</keyword>
<evidence type="ECO:0000256" key="8">
    <source>
        <dbReference type="ARBA" id="ARBA00022958"/>
    </source>
</evidence>
<keyword evidence="9 13" id="KW-1133">Transmembrane helix</keyword>
<comment type="caution">
    <text evidence="14">The sequence shown here is derived from an EMBL/GenBank/DDBJ whole genome shotgun (WGS) entry which is preliminary data.</text>
</comment>
<evidence type="ECO:0000256" key="12">
    <source>
        <dbReference type="PIRSR" id="PIRSR006247-1"/>
    </source>
</evidence>
<feature type="transmembrane region" description="Helical" evidence="13">
    <location>
        <begin position="66"/>
        <end position="86"/>
    </location>
</feature>
<feature type="transmembrane region" description="Helical" evidence="13">
    <location>
        <begin position="392"/>
        <end position="413"/>
    </location>
</feature>
<keyword evidence="8 12" id="KW-0630">Potassium</keyword>
<evidence type="ECO:0000313" key="15">
    <source>
        <dbReference type="Proteomes" id="UP000295777"/>
    </source>
</evidence>
<name>A0A4R1GHC4_9BACT</name>
<feature type="transmembrane region" description="Helical" evidence="13">
    <location>
        <begin position="178"/>
        <end position="206"/>
    </location>
</feature>
<dbReference type="InterPro" id="IPR004772">
    <property type="entry name" value="TrkH"/>
</dbReference>
<evidence type="ECO:0000256" key="1">
    <source>
        <dbReference type="ARBA" id="ARBA00004429"/>
    </source>
</evidence>
<feature type="binding site" evidence="12">
    <location>
        <position position="108"/>
    </location>
    <ligand>
        <name>K(+)</name>
        <dbReference type="ChEBI" id="CHEBI:29103"/>
    </ligand>
</feature>
<dbReference type="Proteomes" id="UP000295777">
    <property type="component" value="Unassembled WGS sequence"/>
</dbReference>
<dbReference type="GO" id="GO:0005886">
    <property type="term" value="C:plasma membrane"/>
    <property type="evidence" value="ECO:0007669"/>
    <property type="project" value="UniProtKB-SubCell"/>
</dbReference>
<evidence type="ECO:0000256" key="2">
    <source>
        <dbReference type="ARBA" id="ARBA00009137"/>
    </source>
</evidence>
<accession>A0A4R1GHC4</accession>
<proteinExistence type="inferred from homology"/>
<feature type="binding site" evidence="12">
    <location>
        <position position="216"/>
    </location>
    <ligand>
        <name>K(+)</name>
        <dbReference type="ChEBI" id="CHEBI:29103"/>
    </ligand>
</feature>
<feature type="transmembrane region" description="Helical" evidence="13">
    <location>
        <begin position="460"/>
        <end position="478"/>
    </location>
</feature>